<proteinExistence type="predicted"/>
<keyword evidence="3" id="KW-1185">Reference proteome</keyword>
<dbReference type="AlphaFoldDB" id="A0A178MZ85"/>
<dbReference type="RefSeq" id="WP_068497084.1">
    <property type="nucleotide sequence ID" value="NZ_LWQU01000043.1"/>
</dbReference>
<keyword evidence="1" id="KW-0732">Signal</keyword>
<dbReference type="STRING" id="1437059.A6A05_06480"/>
<evidence type="ECO:0008006" key="4">
    <source>
        <dbReference type="Google" id="ProtNLM"/>
    </source>
</evidence>
<comment type="caution">
    <text evidence="2">The sequence shown here is derived from an EMBL/GenBank/DDBJ whole genome shotgun (WGS) entry which is preliminary data.</text>
</comment>
<protein>
    <recommendedName>
        <fullName evidence="4">LTXXQ motif family protein</fullName>
    </recommendedName>
</protein>
<accession>A0A178MZ85</accession>
<dbReference type="GO" id="GO:0042597">
    <property type="term" value="C:periplasmic space"/>
    <property type="evidence" value="ECO:0007669"/>
    <property type="project" value="InterPro"/>
</dbReference>
<name>A0A178MZ85_9PROT</name>
<dbReference type="EMBL" id="LWQU01000043">
    <property type="protein sequence ID" value="OAN63192.1"/>
    <property type="molecule type" value="Genomic_DNA"/>
</dbReference>
<evidence type="ECO:0000313" key="3">
    <source>
        <dbReference type="Proteomes" id="UP000078543"/>
    </source>
</evidence>
<dbReference type="InterPro" id="IPR012899">
    <property type="entry name" value="LTXXQ"/>
</dbReference>
<organism evidence="2 3">
    <name type="scientific">Magnetospirillum moscoviense</name>
    <dbReference type="NCBI Taxonomy" id="1437059"/>
    <lineage>
        <taxon>Bacteria</taxon>
        <taxon>Pseudomonadati</taxon>
        <taxon>Pseudomonadota</taxon>
        <taxon>Alphaproteobacteria</taxon>
        <taxon>Rhodospirillales</taxon>
        <taxon>Rhodospirillaceae</taxon>
        <taxon>Magnetospirillum</taxon>
    </lineage>
</organism>
<feature type="chain" id="PRO_5008092384" description="LTXXQ motif family protein" evidence="1">
    <location>
        <begin position="22"/>
        <end position="158"/>
    </location>
</feature>
<feature type="signal peptide" evidence="1">
    <location>
        <begin position="1"/>
        <end position="21"/>
    </location>
</feature>
<dbReference type="Proteomes" id="UP000078543">
    <property type="component" value="Unassembled WGS sequence"/>
</dbReference>
<sequence length="158" mass="16584">MTKILAGLALGAALLATPAFAENPAMPMMGMGGGMGMPMGMGMHRGTHGCPAGDMTRHLDGHVAFLKAELKITPAQEADWAVFADALRAGAATMGPMMGQTGPAGSVGEMFTQKERMLTTKLENAKRLHAAWAKLEPVLSADQKKAASELIGSRMMRM</sequence>
<evidence type="ECO:0000313" key="2">
    <source>
        <dbReference type="EMBL" id="OAN63192.1"/>
    </source>
</evidence>
<gene>
    <name evidence="2" type="ORF">A6A05_06480</name>
</gene>
<evidence type="ECO:0000256" key="1">
    <source>
        <dbReference type="SAM" id="SignalP"/>
    </source>
</evidence>
<dbReference type="Pfam" id="PF07813">
    <property type="entry name" value="LTXXQ"/>
    <property type="match status" value="1"/>
</dbReference>
<reference evidence="2 3" key="1">
    <citation type="submission" date="2016-04" db="EMBL/GenBank/DDBJ databases">
        <title>Draft genome sequence of freshwater magnetotactic bacteria Magnetospirillum marisnigri SP-1 and Magnetospirillum moscoviense BB-1.</title>
        <authorList>
            <person name="Koziaeva V."/>
            <person name="Dziuba M.V."/>
            <person name="Ivanov T.M."/>
            <person name="Kuznetsov B."/>
            <person name="Grouzdev D.S."/>
        </authorList>
    </citation>
    <scope>NUCLEOTIDE SEQUENCE [LARGE SCALE GENOMIC DNA]</scope>
    <source>
        <strain evidence="2 3">BB-1</strain>
    </source>
</reference>